<evidence type="ECO:0000259" key="6">
    <source>
        <dbReference type="Pfam" id="PF02826"/>
    </source>
</evidence>
<protein>
    <recommendedName>
        <fullName evidence="9">Glyoxylate reductase</fullName>
    </recommendedName>
</protein>
<dbReference type="PANTHER" id="PTHR10996:SF178">
    <property type="entry name" value="2-HYDROXYACID DEHYDROGENASE YGL185C-RELATED"/>
    <property type="match status" value="1"/>
</dbReference>
<reference evidence="7" key="1">
    <citation type="submission" date="2021-01" db="EMBL/GenBank/DDBJ databases">
        <title>Adiantum capillus-veneris genome.</title>
        <authorList>
            <person name="Fang Y."/>
            <person name="Liao Q."/>
        </authorList>
    </citation>
    <scope>NUCLEOTIDE SEQUENCE</scope>
    <source>
        <strain evidence="7">H3</strain>
        <tissue evidence="7">Leaf</tissue>
    </source>
</reference>
<evidence type="ECO:0000256" key="3">
    <source>
        <dbReference type="ARBA" id="ARBA00023027"/>
    </source>
</evidence>
<evidence type="ECO:0000259" key="5">
    <source>
        <dbReference type="Pfam" id="PF00389"/>
    </source>
</evidence>
<accession>A0A9D4UC11</accession>
<dbReference type="OrthoDB" id="298012at2759"/>
<dbReference type="Gene3D" id="3.40.50.720">
    <property type="entry name" value="NAD(P)-binding Rossmann-like Domain"/>
    <property type="match status" value="2"/>
</dbReference>
<dbReference type="InterPro" id="IPR050223">
    <property type="entry name" value="D-isomer_2-hydroxyacid_DH"/>
</dbReference>
<organism evidence="7 8">
    <name type="scientific">Adiantum capillus-veneris</name>
    <name type="common">Maidenhair fern</name>
    <dbReference type="NCBI Taxonomy" id="13818"/>
    <lineage>
        <taxon>Eukaryota</taxon>
        <taxon>Viridiplantae</taxon>
        <taxon>Streptophyta</taxon>
        <taxon>Embryophyta</taxon>
        <taxon>Tracheophyta</taxon>
        <taxon>Polypodiopsida</taxon>
        <taxon>Polypodiidae</taxon>
        <taxon>Polypodiales</taxon>
        <taxon>Pteridineae</taxon>
        <taxon>Pteridaceae</taxon>
        <taxon>Vittarioideae</taxon>
        <taxon>Adiantum</taxon>
    </lineage>
</organism>
<dbReference type="GO" id="GO:0016618">
    <property type="term" value="F:hydroxypyruvate reductase [NAD(P)H] activity"/>
    <property type="evidence" value="ECO:0007669"/>
    <property type="project" value="TreeGrafter"/>
</dbReference>
<dbReference type="Pfam" id="PF00389">
    <property type="entry name" value="2-Hacid_dh"/>
    <property type="match status" value="1"/>
</dbReference>
<evidence type="ECO:0000313" key="7">
    <source>
        <dbReference type="EMBL" id="KAI5064291.1"/>
    </source>
</evidence>
<sequence length="320" mass="34346">MGEKRNAIVDSPESEKVCVLLQIPLPRLVQQLEGRFHLLRMEDLDSSTSSRVWGLVSTNYSPVDRSLLEFLPNLQIICNCAVGVEHIDLDLCGGRGIGVTNGAHSQVTADTADMAILLMLASIRRVCSAHKFMQSGSWSLNSFPLARKASGVRVGIVGLGQIGRAIAKRAVGFNSIVSYFGPTKKEDVSYAYYSGVVDLAANSNVLIIACLLSKDTRHMIGKDVFDALGPTGTLINVARGAVVDELELTKALVAKRLGAAGLDVFEKEPYVCGELMSMENVVLSPHAGSGTWETRTAVVQLVVDNLNAFFTGKPLLSAVI</sequence>
<dbReference type="GO" id="GO:0051287">
    <property type="term" value="F:NAD binding"/>
    <property type="evidence" value="ECO:0007669"/>
    <property type="project" value="InterPro"/>
</dbReference>
<keyword evidence="8" id="KW-1185">Reference proteome</keyword>
<keyword evidence="2 4" id="KW-0560">Oxidoreductase</keyword>
<dbReference type="InterPro" id="IPR006139">
    <property type="entry name" value="D-isomer_2_OHA_DH_cat_dom"/>
</dbReference>
<dbReference type="GO" id="GO:0005829">
    <property type="term" value="C:cytosol"/>
    <property type="evidence" value="ECO:0007669"/>
    <property type="project" value="TreeGrafter"/>
</dbReference>
<dbReference type="SUPFAM" id="SSF52283">
    <property type="entry name" value="Formate/glycerate dehydrogenase catalytic domain-like"/>
    <property type="match status" value="1"/>
</dbReference>
<dbReference type="PANTHER" id="PTHR10996">
    <property type="entry name" value="2-HYDROXYACID DEHYDROGENASE-RELATED"/>
    <property type="match status" value="1"/>
</dbReference>
<dbReference type="GO" id="GO:0030267">
    <property type="term" value="F:glyoxylate reductase (NADPH) activity"/>
    <property type="evidence" value="ECO:0007669"/>
    <property type="project" value="TreeGrafter"/>
</dbReference>
<dbReference type="FunFam" id="3.40.50.720:FF:000213">
    <property type="entry name" value="Putative 2-hydroxyacid dehydrogenase"/>
    <property type="match status" value="1"/>
</dbReference>
<comment type="caution">
    <text evidence="7">The sequence shown here is derived from an EMBL/GenBank/DDBJ whole genome shotgun (WGS) entry which is preliminary data.</text>
</comment>
<proteinExistence type="inferred from homology"/>
<comment type="similarity">
    <text evidence="4">Belongs to the D-isomer specific 2-hydroxyacid dehydrogenase family.</text>
</comment>
<feature type="domain" description="D-isomer specific 2-hydroxyacid dehydrogenase catalytic" evidence="5">
    <location>
        <begin position="52"/>
        <end position="319"/>
    </location>
</feature>
<dbReference type="CDD" id="cd12156">
    <property type="entry name" value="HPPR"/>
    <property type="match status" value="1"/>
</dbReference>
<feature type="domain" description="D-isomer specific 2-hydroxyacid dehydrogenase NAD-binding" evidence="6">
    <location>
        <begin position="117"/>
        <end position="288"/>
    </location>
</feature>
<evidence type="ECO:0008006" key="9">
    <source>
        <dbReference type="Google" id="ProtNLM"/>
    </source>
</evidence>
<evidence type="ECO:0000256" key="1">
    <source>
        <dbReference type="ARBA" id="ARBA00022857"/>
    </source>
</evidence>
<evidence type="ECO:0000256" key="2">
    <source>
        <dbReference type="ARBA" id="ARBA00023002"/>
    </source>
</evidence>
<dbReference type="InterPro" id="IPR006140">
    <property type="entry name" value="D-isomer_DH_NAD-bd"/>
</dbReference>
<dbReference type="InterPro" id="IPR036291">
    <property type="entry name" value="NAD(P)-bd_dom_sf"/>
</dbReference>
<keyword evidence="1" id="KW-0521">NADP</keyword>
<dbReference type="AlphaFoldDB" id="A0A9D4UC11"/>
<name>A0A9D4UC11_ADICA</name>
<dbReference type="EMBL" id="JABFUD020000020">
    <property type="protein sequence ID" value="KAI5064291.1"/>
    <property type="molecule type" value="Genomic_DNA"/>
</dbReference>
<dbReference type="Pfam" id="PF02826">
    <property type="entry name" value="2-Hacid_dh_C"/>
    <property type="match status" value="1"/>
</dbReference>
<evidence type="ECO:0000313" key="8">
    <source>
        <dbReference type="Proteomes" id="UP000886520"/>
    </source>
</evidence>
<dbReference type="SUPFAM" id="SSF51735">
    <property type="entry name" value="NAD(P)-binding Rossmann-fold domains"/>
    <property type="match status" value="1"/>
</dbReference>
<dbReference type="Proteomes" id="UP000886520">
    <property type="component" value="Chromosome 20"/>
</dbReference>
<evidence type="ECO:0000256" key="4">
    <source>
        <dbReference type="RuleBase" id="RU003719"/>
    </source>
</evidence>
<keyword evidence="3" id="KW-0520">NAD</keyword>
<gene>
    <name evidence="7" type="ORF">GOP47_0020961</name>
</gene>